<reference evidence="2 3" key="1">
    <citation type="journal article" date="2014" name="BMC Genomics">
        <title>Comparative genome sequencing reveals chemotype-specific gene clusters in the toxigenic black mold Stachybotrys.</title>
        <authorList>
            <person name="Semeiks J."/>
            <person name="Borek D."/>
            <person name="Otwinowski Z."/>
            <person name="Grishin N.V."/>
        </authorList>
    </citation>
    <scope>NUCLEOTIDE SEQUENCE [LARGE SCALE GENOMIC DNA]</scope>
    <source>
        <strain evidence="3">CBS 109288 / IBT 7711</strain>
    </source>
</reference>
<dbReference type="OrthoDB" id="5304511at2759"/>
<organism evidence="2 3">
    <name type="scientific">Stachybotrys chartarum (strain CBS 109288 / IBT 7711)</name>
    <name type="common">Toxic black mold</name>
    <name type="synonym">Stilbospora chartarum</name>
    <dbReference type="NCBI Taxonomy" id="1280523"/>
    <lineage>
        <taxon>Eukaryota</taxon>
        <taxon>Fungi</taxon>
        <taxon>Dikarya</taxon>
        <taxon>Ascomycota</taxon>
        <taxon>Pezizomycotina</taxon>
        <taxon>Sordariomycetes</taxon>
        <taxon>Hypocreomycetidae</taxon>
        <taxon>Hypocreales</taxon>
        <taxon>Stachybotryaceae</taxon>
        <taxon>Stachybotrys</taxon>
    </lineage>
</organism>
<gene>
    <name evidence="2" type="ORF">S7711_10641</name>
</gene>
<evidence type="ECO:0000256" key="1">
    <source>
        <dbReference type="SAM" id="MobiDB-lite"/>
    </source>
</evidence>
<proteinExistence type="predicted"/>
<accession>A0A084B2A3</accession>
<dbReference type="EMBL" id="KL648207">
    <property type="protein sequence ID" value="KEY71682.1"/>
    <property type="molecule type" value="Genomic_DNA"/>
</dbReference>
<protein>
    <recommendedName>
        <fullName evidence="4">F-box domain-containing protein</fullName>
    </recommendedName>
</protein>
<evidence type="ECO:0008006" key="4">
    <source>
        <dbReference type="Google" id="ProtNLM"/>
    </source>
</evidence>
<evidence type="ECO:0000313" key="3">
    <source>
        <dbReference type="Proteomes" id="UP000028045"/>
    </source>
</evidence>
<feature type="compositionally biased region" description="Basic residues" evidence="1">
    <location>
        <begin position="51"/>
        <end position="63"/>
    </location>
</feature>
<sequence>MGQAPSAPKERPSLPPQNDRKGVQGEAKTSRVAKGKRKKGMNDVANEQSRDRRKKRRRKASKKRNPDATLEAMPPGIRLEIMALLHLDDLQQLVQASPNYLQLYRQHRPYILRHSFVSSLEHVLLEAVTVLFTKRLVPFSTASDTHTFKTIVNQFHSMRGREPYAKSQLIENMEAHEIEAMAKFYYSVIQPLTEFLPRQALPRLVARDFDRENFPASLCQTRAMFSWPENEPPPTVTEKFRFMRALYRYQILCNVYGIGAARMGIYGPAYLCHLMDWSKPEGLLPLYLDHFNPWEIEEMNCVHVLATEKVNQIFYQLKLIYDRQQPLILDHPNVAQILLLGDLVTIGLPQLIRIMSKEKDYESLMSFIYERVDDYHQGCQADRRKNINEQSQEMSVPFLNTQPTTPCHAETPKAFLGDHEPDEQGNMEPPLAWILMCNKFSGSLDRSRLDDRMRGWGYVMWDAYRLKRLGGDSIVVQQFHEFGCGEDDRRKRF</sequence>
<feature type="region of interest" description="Disordered" evidence="1">
    <location>
        <begin position="1"/>
        <end position="72"/>
    </location>
</feature>
<feature type="compositionally biased region" description="Basic and acidic residues" evidence="1">
    <location>
        <begin position="8"/>
        <end position="23"/>
    </location>
</feature>
<name>A0A084B2A3_STACB</name>
<dbReference type="AlphaFoldDB" id="A0A084B2A3"/>
<dbReference type="HOGENOM" id="CLU_035834_0_0_1"/>
<keyword evidence="3" id="KW-1185">Reference proteome</keyword>
<evidence type="ECO:0000313" key="2">
    <source>
        <dbReference type="EMBL" id="KEY71682.1"/>
    </source>
</evidence>
<dbReference type="Proteomes" id="UP000028045">
    <property type="component" value="Unassembled WGS sequence"/>
</dbReference>